<name>A0A7L6ZYS8_ESCFE</name>
<evidence type="ECO:0000313" key="3">
    <source>
        <dbReference type="Proteomes" id="UP000510927"/>
    </source>
</evidence>
<dbReference type="InterPro" id="IPR000259">
    <property type="entry name" value="Adhesion_dom_fimbrial"/>
</dbReference>
<dbReference type="NCBIfam" id="NF011794">
    <property type="entry name" value="PRK15262.1"/>
    <property type="match status" value="1"/>
</dbReference>
<dbReference type="SUPFAM" id="SSF49401">
    <property type="entry name" value="Bacterial adhesins"/>
    <property type="match status" value="1"/>
</dbReference>
<sequence length="198" mass="21370">MHPTQRKMTKKAGLFLSLILSMIHPVMAGMDIDMTANVKNSTCKSGISNQGNIDLGVVGVGYFAGNTSAEDNQPGGKEFTITVTDCAFQGTGDVLNQLHIEFRPLSGVMATGSRQIFNNENVSGASNVGVVIFSIQDPANTFNVLNTAGISRSIYPVMSSEMNNSSWKFYTRMQKVNPALNITSGQVKSTVLVDVYYE</sequence>
<dbReference type="OMA" id="TFYARMQ"/>
<protein>
    <submittedName>
        <fullName evidence="2">Fimbrial protein</fullName>
    </submittedName>
</protein>
<dbReference type="GO" id="GO:0009289">
    <property type="term" value="C:pilus"/>
    <property type="evidence" value="ECO:0007669"/>
    <property type="project" value="InterPro"/>
</dbReference>
<dbReference type="PANTHER" id="PTHR33420">
    <property type="entry name" value="FIMBRIAL SUBUNIT ELFA-RELATED"/>
    <property type="match status" value="1"/>
</dbReference>
<evidence type="ECO:0000259" key="1">
    <source>
        <dbReference type="Pfam" id="PF00419"/>
    </source>
</evidence>
<feature type="domain" description="Fimbrial-type adhesion" evidence="1">
    <location>
        <begin position="33"/>
        <end position="197"/>
    </location>
</feature>
<dbReference type="GO" id="GO:0043709">
    <property type="term" value="P:cell adhesion involved in single-species biofilm formation"/>
    <property type="evidence" value="ECO:0007669"/>
    <property type="project" value="TreeGrafter"/>
</dbReference>
<dbReference type="Proteomes" id="UP000510927">
    <property type="component" value="Chromosome"/>
</dbReference>
<dbReference type="EMBL" id="CP055675">
    <property type="protein sequence ID" value="QLM99030.1"/>
    <property type="molecule type" value="Genomic_DNA"/>
</dbReference>
<dbReference type="RefSeq" id="WP_000553772.1">
    <property type="nucleotide sequence ID" value="NZ_AP027926.1"/>
</dbReference>
<accession>A0A7L6ZYS8</accession>
<dbReference type="Gene3D" id="2.60.40.1090">
    <property type="entry name" value="Fimbrial-type adhesion domain"/>
    <property type="match status" value="1"/>
</dbReference>
<proteinExistence type="predicted"/>
<gene>
    <name evidence="2" type="ORF">HVY52_04090</name>
</gene>
<dbReference type="Pfam" id="PF00419">
    <property type="entry name" value="Fimbrial"/>
    <property type="match status" value="1"/>
</dbReference>
<organism evidence="2 3">
    <name type="scientific">Escherichia fergusonii</name>
    <dbReference type="NCBI Taxonomy" id="564"/>
    <lineage>
        <taxon>Bacteria</taxon>
        <taxon>Pseudomonadati</taxon>
        <taxon>Pseudomonadota</taxon>
        <taxon>Gammaproteobacteria</taxon>
        <taxon>Enterobacterales</taxon>
        <taxon>Enterobacteriaceae</taxon>
        <taxon>Escherichia</taxon>
    </lineage>
</organism>
<dbReference type="InterPro" id="IPR036937">
    <property type="entry name" value="Adhesion_dom_fimbrial_sf"/>
</dbReference>
<dbReference type="AlphaFoldDB" id="A0A7L6ZYS8"/>
<dbReference type="InterPro" id="IPR008966">
    <property type="entry name" value="Adhesion_dom_sf"/>
</dbReference>
<dbReference type="PANTHER" id="PTHR33420:SF5">
    <property type="entry name" value="FIMBRIAL SUBUNIT"/>
    <property type="match status" value="1"/>
</dbReference>
<reference evidence="2 3" key="1">
    <citation type="submission" date="2020-06" db="EMBL/GenBank/DDBJ databases">
        <title>REHAB project genomes.</title>
        <authorList>
            <person name="Shaw L.P."/>
        </authorList>
    </citation>
    <scope>NUCLEOTIDE SEQUENCE [LARGE SCALE GENOMIC DNA]</scope>
    <source>
        <strain evidence="2 3">RHB28-C13</strain>
    </source>
</reference>
<evidence type="ECO:0000313" key="2">
    <source>
        <dbReference type="EMBL" id="QLM99030.1"/>
    </source>
</evidence>
<dbReference type="InterPro" id="IPR050263">
    <property type="entry name" value="Bact_Fimbrial_Adh_Pro"/>
</dbReference>
<dbReference type="GeneID" id="75058757"/>